<dbReference type="RefSeq" id="WP_098802690.1">
    <property type="nucleotide sequence ID" value="NZ_NUTL01000011.1"/>
</dbReference>
<sequence>MEIMLSTDSIVAKHLKLALENPNVPFNYGDIKINNIKYLYDFVEENMKADFIVFEEIIEDLFKTGGEKGWGHYELGSYETKSRNAEQISYEYTCDYVEDEVVNEIITF</sequence>
<organism evidence="1 2">
    <name type="scientific">Bacillus pseudomycoides</name>
    <dbReference type="NCBI Taxonomy" id="64104"/>
    <lineage>
        <taxon>Bacteria</taxon>
        <taxon>Bacillati</taxon>
        <taxon>Bacillota</taxon>
        <taxon>Bacilli</taxon>
        <taxon>Bacillales</taxon>
        <taxon>Bacillaceae</taxon>
        <taxon>Bacillus</taxon>
        <taxon>Bacillus cereus group</taxon>
    </lineage>
</organism>
<dbReference type="Proteomes" id="UP000221918">
    <property type="component" value="Unassembled WGS sequence"/>
</dbReference>
<reference evidence="1 2" key="1">
    <citation type="submission" date="2017-09" db="EMBL/GenBank/DDBJ databases">
        <title>Large-scale bioinformatics analysis of Bacillus genomes uncovers conserved roles of natural products in bacterial physiology.</title>
        <authorList>
            <consortium name="Agbiome Team Llc"/>
            <person name="Bleich R.M."/>
            <person name="Grubbs K.J."/>
            <person name="Santa Maria K.C."/>
            <person name="Allen S.E."/>
            <person name="Farag S."/>
            <person name="Shank E.A."/>
            <person name="Bowers A."/>
        </authorList>
    </citation>
    <scope>NUCLEOTIDE SEQUENCE [LARGE SCALE GENOMIC DNA]</scope>
    <source>
        <strain evidence="1 2">AFS037265</strain>
    </source>
</reference>
<evidence type="ECO:0000313" key="2">
    <source>
        <dbReference type="Proteomes" id="UP000221918"/>
    </source>
</evidence>
<protein>
    <submittedName>
        <fullName evidence="1">Uncharacterized protein</fullName>
    </submittedName>
</protein>
<proteinExistence type="predicted"/>
<dbReference type="EMBL" id="NUTL01000011">
    <property type="protein sequence ID" value="PHF04233.1"/>
    <property type="molecule type" value="Genomic_DNA"/>
</dbReference>
<accession>A0ABD6TEK6</accession>
<evidence type="ECO:0000313" key="1">
    <source>
        <dbReference type="EMBL" id="PHF04233.1"/>
    </source>
</evidence>
<name>A0ABD6TEK6_9BACI</name>
<gene>
    <name evidence="1" type="ORF">COF81_02130</name>
</gene>
<dbReference type="AlphaFoldDB" id="A0ABD6TEK6"/>
<comment type="caution">
    <text evidence="1">The sequence shown here is derived from an EMBL/GenBank/DDBJ whole genome shotgun (WGS) entry which is preliminary data.</text>
</comment>